<name>A0A5B8VBC2_9BACT</name>
<dbReference type="OrthoDB" id="676414at2"/>
<dbReference type="AlphaFoldDB" id="A0A5B8VBC2"/>
<dbReference type="RefSeq" id="WP_147190724.1">
    <property type="nucleotide sequence ID" value="NZ_CP042435.1"/>
</dbReference>
<dbReference type="KEGG" id="pgin:FRZ67_15100"/>
<dbReference type="EMBL" id="CP042435">
    <property type="protein sequence ID" value="QEC68569.1"/>
    <property type="molecule type" value="Genomic_DNA"/>
</dbReference>
<proteinExistence type="predicted"/>
<evidence type="ECO:0000313" key="1">
    <source>
        <dbReference type="EMBL" id="QEC68569.1"/>
    </source>
</evidence>
<keyword evidence="2" id="KW-1185">Reference proteome</keyword>
<sequence length="98" mass="11012">MPDTFYPSVDMDFIETHMKTMGKLAKDGIVKVGTTTTFIIEGTQAIYKRSILIRELEPGQVCFEQATGLAARFGFMGALLEWLETNQNWKEGAYIVAE</sequence>
<dbReference type="Proteomes" id="UP000321533">
    <property type="component" value="Chromosome"/>
</dbReference>
<evidence type="ECO:0000313" key="2">
    <source>
        <dbReference type="Proteomes" id="UP000321533"/>
    </source>
</evidence>
<organism evidence="1 2">
    <name type="scientific">Panacibacter ginsenosidivorans</name>
    <dbReference type="NCBI Taxonomy" id="1813871"/>
    <lineage>
        <taxon>Bacteria</taxon>
        <taxon>Pseudomonadati</taxon>
        <taxon>Bacteroidota</taxon>
        <taxon>Chitinophagia</taxon>
        <taxon>Chitinophagales</taxon>
        <taxon>Chitinophagaceae</taxon>
        <taxon>Panacibacter</taxon>
    </lineage>
</organism>
<gene>
    <name evidence="1" type="ORF">FRZ67_15100</name>
</gene>
<protein>
    <submittedName>
        <fullName evidence="1">Uncharacterized protein</fullName>
    </submittedName>
</protein>
<reference evidence="1 2" key="1">
    <citation type="journal article" date="2016" name="Int. J. Syst. Evol. Microbiol.">
        <title>Panacibacter ginsenosidivorans gen. nov., sp. nov., with ginsenoside converting activity isolated from soil of a ginseng field.</title>
        <authorList>
            <person name="Siddiqi M.Z."/>
            <person name="Muhammad Shafi S."/>
            <person name="Choi K.D."/>
            <person name="Im W.T."/>
        </authorList>
    </citation>
    <scope>NUCLEOTIDE SEQUENCE [LARGE SCALE GENOMIC DNA]</scope>
    <source>
        <strain evidence="1 2">Gsoil1550</strain>
    </source>
</reference>
<accession>A0A5B8VBC2</accession>